<feature type="transmembrane region" description="Helical" evidence="6">
    <location>
        <begin position="422"/>
        <end position="442"/>
    </location>
</feature>
<dbReference type="Pfam" id="PF02133">
    <property type="entry name" value="Transp_cyt_pur"/>
    <property type="match status" value="1"/>
</dbReference>
<keyword evidence="4 6" id="KW-1133">Transmembrane helix</keyword>
<feature type="transmembrane region" description="Helical" evidence="6">
    <location>
        <begin position="263"/>
        <end position="287"/>
    </location>
</feature>
<dbReference type="PANTHER" id="PTHR30618:SF0">
    <property type="entry name" value="PURINE-URACIL PERMEASE NCS1"/>
    <property type="match status" value="1"/>
</dbReference>
<keyword evidence="5 6" id="KW-0472">Membrane</keyword>
<evidence type="ECO:0000256" key="4">
    <source>
        <dbReference type="ARBA" id="ARBA00022989"/>
    </source>
</evidence>
<reference evidence="7 8" key="1">
    <citation type="submission" date="2020-11" db="EMBL/GenBank/DDBJ databases">
        <title>Genomic insight of Alicyclobacillus mali FL 18 reveals a new arsenic-resistant strain, with potential in environmental biotechnology.</title>
        <authorList>
            <person name="Fiorentino G."/>
            <person name="Gallo G."/>
            <person name="Aulitto M."/>
        </authorList>
    </citation>
    <scope>NUCLEOTIDE SEQUENCE [LARGE SCALE GENOMIC DNA]</scope>
    <source>
        <strain evidence="7 8">FL 18</strain>
    </source>
</reference>
<evidence type="ECO:0000313" key="8">
    <source>
        <dbReference type="Proteomes" id="UP000642910"/>
    </source>
</evidence>
<feature type="transmembrane region" description="Helical" evidence="6">
    <location>
        <begin position="448"/>
        <end position="467"/>
    </location>
</feature>
<sequence>MTSFTQPYDPSLYNEDLAPVSPEKKTWSWVNFTTVWMGMVHNIVSYETAASLLGLGMSVSQAIFTVVVANAILILAMCLNSVAGAKYGLPFPVLARAAFGHRGAQIPVFFRAFVAIFWFSIQAYAGSEALSTVLGALIPGWNQLGAHHVIGMGLNMLIAVLAFWLLHAWIVSHGIERVRHFELWAGPLVIVLGLGLVGWALSVAHGFGPAFSEPSRLHGAKFWSVFGLTVTGLIGSWSTLVLNIPDFTRFARSQKDQVVGQAVGLPGTAILFSFMSIVITSGTLIAFGKAVIDPVQLIGHFHSPVVQVLGCLALVVATLSVNVAANLVSPAYDLVNMFPKRLNFVRAGLIAIVVGFLFAPWAWYDNAGVIFSVLNAIGGGLGPVAGIMMADFYLVRKRQYEVDAFYTADGGFRYRAGWNPKALVSLGAGLLASFIGLLAPSLSELYNYSWFLGLFVGGLCYAMLMTLGEDPVRHEDDWLVGDIE</sequence>
<evidence type="ECO:0000256" key="1">
    <source>
        <dbReference type="ARBA" id="ARBA00004141"/>
    </source>
</evidence>
<feature type="transmembrane region" description="Helical" evidence="6">
    <location>
        <begin position="62"/>
        <end position="85"/>
    </location>
</feature>
<comment type="subcellular location">
    <subcellularLocation>
        <location evidence="1">Membrane</location>
        <topology evidence="1">Multi-pass membrane protein</topology>
    </subcellularLocation>
</comment>
<dbReference type="CDD" id="cd11485">
    <property type="entry name" value="SLC-NCS1sbd_YbbW-like"/>
    <property type="match status" value="1"/>
</dbReference>
<feature type="transmembrane region" description="Helical" evidence="6">
    <location>
        <begin position="369"/>
        <end position="390"/>
    </location>
</feature>
<evidence type="ECO:0000256" key="2">
    <source>
        <dbReference type="ARBA" id="ARBA00008974"/>
    </source>
</evidence>
<dbReference type="InterPro" id="IPR012681">
    <property type="entry name" value="NCS1"/>
</dbReference>
<evidence type="ECO:0000256" key="5">
    <source>
        <dbReference type="ARBA" id="ARBA00023136"/>
    </source>
</evidence>
<comment type="similarity">
    <text evidence="2">Belongs to the purine-cytosine permease (2.A.39) family.</text>
</comment>
<evidence type="ECO:0000313" key="7">
    <source>
        <dbReference type="EMBL" id="MBF8378376.1"/>
    </source>
</evidence>
<evidence type="ECO:0000256" key="6">
    <source>
        <dbReference type="SAM" id="Phobius"/>
    </source>
</evidence>
<dbReference type="NCBIfam" id="TIGR00800">
    <property type="entry name" value="ncs1"/>
    <property type="match status" value="1"/>
</dbReference>
<feature type="transmembrane region" description="Helical" evidence="6">
    <location>
        <begin position="222"/>
        <end position="242"/>
    </location>
</feature>
<feature type="transmembrane region" description="Helical" evidence="6">
    <location>
        <begin position="145"/>
        <end position="171"/>
    </location>
</feature>
<feature type="transmembrane region" description="Helical" evidence="6">
    <location>
        <begin position="106"/>
        <end position="125"/>
    </location>
</feature>
<organism evidence="7 8">
    <name type="scientific">Alicyclobacillus mali</name>
    <name type="common">ex Roth et al. 2021</name>
    <dbReference type="NCBI Taxonomy" id="1123961"/>
    <lineage>
        <taxon>Bacteria</taxon>
        <taxon>Bacillati</taxon>
        <taxon>Bacillota</taxon>
        <taxon>Bacilli</taxon>
        <taxon>Bacillales</taxon>
        <taxon>Alicyclobacillaceae</taxon>
        <taxon>Alicyclobacillus</taxon>
    </lineage>
</organism>
<accession>A0ABS0F550</accession>
<comment type="caution">
    <text evidence="7">The sequence shown here is derived from an EMBL/GenBank/DDBJ whole genome shotgun (WGS) entry which is preliminary data.</text>
</comment>
<dbReference type="PANTHER" id="PTHR30618">
    <property type="entry name" value="NCS1 FAMILY PURINE/PYRIMIDINE TRANSPORTER"/>
    <property type="match status" value="1"/>
</dbReference>
<dbReference type="Gene3D" id="1.10.4160.10">
    <property type="entry name" value="Hydantoin permease"/>
    <property type="match status" value="1"/>
</dbReference>
<name>A0ABS0F550_9BACL</name>
<feature type="transmembrane region" description="Helical" evidence="6">
    <location>
        <begin position="183"/>
        <end position="202"/>
    </location>
</feature>
<feature type="transmembrane region" description="Helical" evidence="6">
    <location>
        <begin position="344"/>
        <end position="363"/>
    </location>
</feature>
<keyword evidence="8" id="KW-1185">Reference proteome</keyword>
<protein>
    <submittedName>
        <fullName evidence="7">NCS1 family nucleobase:cation symporter-1</fullName>
    </submittedName>
</protein>
<dbReference type="Proteomes" id="UP000642910">
    <property type="component" value="Unassembled WGS sequence"/>
</dbReference>
<dbReference type="EMBL" id="JADPKZ010000044">
    <property type="protein sequence ID" value="MBF8378376.1"/>
    <property type="molecule type" value="Genomic_DNA"/>
</dbReference>
<keyword evidence="3 6" id="KW-0812">Transmembrane</keyword>
<proteinExistence type="inferred from homology"/>
<gene>
    <name evidence="7" type="ORF">IW967_10950</name>
</gene>
<evidence type="ECO:0000256" key="3">
    <source>
        <dbReference type="ARBA" id="ARBA00022692"/>
    </source>
</evidence>
<dbReference type="InterPro" id="IPR001248">
    <property type="entry name" value="Pur-cyt_permease"/>
</dbReference>
<feature type="transmembrane region" description="Helical" evidence="6">
    <location>
        <begin position="307"/>
        <end position="332"/>
    </location>
</feature>
<dbReference type="InterPro" id="IPR045225">
    <property type="entry name" value="Uracil/uridine/allantoin_perm"/>
</dbReference>